<feature type="compositionally biased region" description="Polar residues" evidence="1">
    <location>
        <begin position="133"/>
        <end position="142"/>
    </location>
</feature>
<proteinExistence type="predicted"/>
<name>A0AAV1EY34_XYRNO</name>
<evidence type="ECO:0000313" key="3">
    <source>
        <dbReference type="Proteomes" id="UP001178508"/>
    </source>
</evidence>
<feature type="region of interest" description="Disordered" evidence="1">
    <location>
        <begin position="322"/>
        <end position="344"/>
    </location>
</feature>
<dbReference type="AlphaFoldDB" id="A0AAV1EY34"/>
<dbReference type="Proteomes" id="UP001178508">
    <property type="component" value="Chromosome 3"/>
</dbReference>
<gene>
    <name evidence="2" type="ORF">XNOV1_A016614</name>
</gene>
<protein>
    <submittedName>
        <fullName evidence="2">Uncharacterized protein</fullName>
    </submittedName>
</protein>
<evidence type="ECO:0000256" key="1">
    <source>
        <dbReference type="SAM" id="MobiDB-lite"/>
    </source>
</evidence>
<feature type="region of interest" description="Disordered" evidence="1">
    <location>
        <begin position="57"/>
        <end position="148"/>
    </location>
</feature>
<organism evidence="2 3">
    <name type="scientific">Xyrichtys novacula</name>
    <name type="common">Pearly razorfish</name>
    <name type="synonym">Hemipteronotus novacula</name>
    <dbReference type="NCBI Taxonomy" id="13765"/>
    <lineage>
        <taxon>Eukaryota</taxon>
        <taxon>Metazoa</taxon>
        <taxon>Chordata</taxon>
        <taxon>Craniata</taxon>
        <taxon>Vertebrata</taxon>
        <taxon>Euteleostomi</taxon>
        <taxon>Actinopterygii</taxon>
        <taxon>Neopterygii</taxon>
        <taxon>Teleostei</taxon>
        <taxon>Neoteleostei</taxon>
        <taxon>Acanthomorphata</taxon>
        <taxon>Eupercaria</taxon>
        <taxon>Labriformes</taxon>
        <taxon>Labridae</taxon>
        <taxon>Xyrichtys</taxon>
    </lineage>
</organism>
<keyword evidence="3" id="KW-1185">Reference proteome</keyword>
<dbReference type="EMBL" id="OY660866">
    <property type="protein sequence ID" value="CAJ1053606.1"/>
    <property type="molecule type" value="Genomic_DNA"/>
</dbReference>
<reference evidence="2" key="1">
    <citation type="submission" date="2023-08" db="EMBL/GenBank/DDBJ databases">
        <authorList>
            <person name="Alioto T."/>
            <person name="Alioto T."/>
            <person name="Gomez Garrido J."/>
        </authorList>
    </citation>
    <scope>NUCLEOTIDE SEQUENCE</scope>
</reference>
<evidence type="ECO:0000313" key="2">
    <source>
        <dbReference type="EMBL" id="CAJ1053606.1"/>
    </source>
</evidence>
<feature type="compositionally biased region" description="Polar residues" evidence="1">
    <location>
        <begin position="76"/>
        <end position="86"/>
    </location>
</feature>
<sequence>MCAERLATTSSPHRLFEIDTMSAKHVEDVQTPVKNPAGQSFFKRVKKAFKKTFCRYTSSSSSAGSSEEKELRRSSFEPSACSTPSLNVVDEHAQLEDQLPAEIPPEEKKKASTKPDQCLEEAKAEGQKIPQLVQPQTGTDEVTQSEEVKFSSPTILRIQVSPYKAEGKFQRTCIGKKNVDAQKEVNPAPVKNKSPWKLFYKGDQKTCIGEKKKIVPQSKGEASTKPDQRCAHVGKLKGGISANDQAGRVTQMLKGPSQATKTAKTHVVVNRSVEALQTSEDVNAQKKVNPAPVKQKSPWKLFYKGYQKTCIGEKKKIVPQSEGEALTKPDQGYAHAGKPKGGISANDQAGRVTQMLKGPSQATKTAKTHVVVNRSVEALQTSEDVNAQKKVNPAPVKQVFCKRHGLSIDFRKLRNN</sequence>
<feature type="compositionally biased region" description="Basic and acidic residues" evidence="1">
    <location>
        <begin position="66"/>
        <end position="75"/>
    </location>
</feature>
<accession>A0AAV1EY34</accession>